<sequence>MVRLSLWVILGGVKLITKDLPINEEIKAREVRLIDVDGTQIGIVPFKEALRIAAERELDLVGVAMQARPPVCRIMDFGKYKYEMSKRDREARKKQRVISVKEIKMRPSIEEHDFQVKARNISRFLNDGDKVKVTLIFRGREIIHPHIGEKLLQRLAEEVASIAVVERPPKLEGRNMIMILAPRPDRERRSNVAEDQDAPGSS</sequence>
<gene>
    <name evidence="4" type="primary">infC</name>
    <name evidence="10" type="ORF">EDD75_0921</name>
</gene>
<dbReference type="NCBIfam" id="TIGR00168">
    <property type="entry name" value="infC"/>
    <property type="match status" value="1"/>
</dbReference>
<keyword evidence="4" id="KW-0963">Cytoplasm</keyword>
<evidence type="ECO:0000256" key="1">
    <source>
        <dbReference type="ARBA" id="ARBA00005439"/>
    </source>
</evidence>
<dbReference type="PANTHER" id="PTHR10938:SF0">
    <property type="entry name" value="TRANSLATION INITIATION FACTOR IF-3, MITOCHONDRIAL"/>
    <property type="match status" value="1"/>
</dbReference>
<dbReference type="HAMAP" id="MF_00080">
    <property type="entry name" value="IF_3"/>
    <property type="match status" value="1"/>
</dbReference>
<feature type="domain" description="Translation initiation factor 3 N-terminal" evidence="9">
    <location>
        <begin position="22"/>
        <end position="91"/>
    </location>
</feature>
<dbReference type="InterPro" id="IPR001288">
    <property type="entry name" value="Translation_initiation_fac_3"/>
</dbReference>
<evidence type="ECO:0000256" key="3">
    <source>
        <dbReference type="ARBA" id="ARBA00022917"/>
    </source>
</evidence>
<dbReference type="InterPro" id="IPR019813">
    <property type="entry name" value="Translation_initiation_fac3_CS"/>
</dbReference>
<dbReference type="Proteomes" id="UP000282654">
    <property type="component" value="Unassembled WGS sequence"/>
</dbReference>
<proteinExistence type="inferred from homology"/>
<dbReference type="Gene3D" id="3.10.20.80">
    <property type="entry name" value="Translation initiation factor 3 (IF-3), N-terminal domain"/>
    <property type="match status" value="1"/>
</dbReference>
<evidence type="ECO:0000256" key="2">
    <source>
        <dbReference type="ARBA" id="ARBA00022540"/>
    </source>
</evidence>
<evidence type="ECO:0000313" key="10">
    <source>
        <dbReference type="EMBL" id="RPF46670.1"/>
    </source>
</evidence>
<dbReference type="Pfam" id="PF00707">
    <property type="entry name" value="IF3_C"/>
    <property type="match status" value="1"/>
</dbReference>
<dbReference type="Gene3D" id="3.30.110.10">
    <property type="entry name" value="Translation initiation factor 3 (IF-3), C-terminal domain"/>
    <property type="match status" value="1"/>
</dbReference>
<evidence type="ECO:0000259" key="9">
    <source>
        <dbReference type="Pfam" id="PF05198"/>
    </source>
</evidence>
<dbReference type="Pfam" id="PF05198">
    <property type="entry name" value="IF3_N"/>
    <property type="match status" value="1"/>
</dbReference>
<dbReference type="PANTHER" id="PTHR10938">
    <property type="entry name" value="TRANSLATION INITIATION FACTOR IF-3"/>
    <property type="match status" value="1"/>
</dbReference>
<feature type="compositionally biased region" description="Basic and acidic residues" evidence="7">
    <location>
        <begin position="183"/>
        <end position="192"/>
    </location>
</feature>
<keyword evidence="11" id="KW-1185">Reference proteome</keyword>
<dbReference type="FunFam" id="3.10.20.80:FF:000001">
    <property type="entry name" value="Translation initiation factor IF-3"/>
    <property type="match status" value="1"/>
</dbReference>
<feature type="region of interest" description="Disordered" evidence="7">
    <location>
        <begin position="182"/>
        <end position="202"/>
    </location>
</feature>
<feature type="domain" description="Translation initiation factor 3 C-terminal" evidence="8">
    <location>
        <begin position="98"/>
        <end position="182"/>
    </location>
</feature>
<dbReference type="GO" id="GO:0043022">
    <property type="term" value="F:ribosome binding"/>
    <property type="evidence" value="ECO:0007669"/>
    <property type="project" value="UniProtKB-ARBA"/>
</dbReference>
<dbReference type="GO" id="GO:0032790">
    <property type="term" value="P:ribosome disassembly"/>
    <property type="evidence" value="ECO:0007669"/>
    <property type="project" value="TreeGrafter"/>
</dbReference>
<keyword evidence="3 4" id="KW-0648">Protein biosynthesis</keyword>
<dbReference type="GO" id="GO:0005829">
    <property type="term" value="C:cytosol"/>
    <property type="evidence" value="ECO:0007669"/>
    <property type="project" value="TreeGrafter"/>
</dbReference>
<dbReference type="InterPro" id="IPR019815">
    <property type="entry name" value="Translation_initiation_fac_3_C"/>
</dbReference>
<evidence type="ECO:0000256" key="7">
    <source>
        <dbReference type="SAM" id="MobiDB-lite"/>
    </source>
</evidence>
<dbReference type="FunFam" id="3.30.110.10:FF:000001">
    <property type="entry name" value="Translation initiation factor IF-3"/>
    <property type="match status" value="1"/>
</dbReference>
<organism evidence="10 11">
    <name type="scientific">Thermodesulfitimonas autotrophica</name>
    <dbReference type="NCBI Taxonomy" id="1894989"/>
    <lineage>
        <taxon>Bacteria</taxon>
        <taxon>Bacillati</taxon>
        <taxon>Bacillota</taxon>
        <taxon>Clostridia</taxon>
        <taxon>Thermoanaerobacterales</taxon>
        <taxon>Thermoanaerobacteraceae</taxon>
        <taxon>Thermodesulfitimonas</taxon>
    </lineage>
</organism>
<dbReference type="EMBL" id="RKRE01000002">
    <property type="protein sequence ID" value="RPF46670.1"/>
    <property type="molecule type" value="Genomic_DNA"/>
</dbReference>
<dbReference type="InterPro" id="IPR036788">
    <property type="entry name" value="T_IF-3_C_sf"/>
</dbReference>
<comment type="subcellular location">
    <subcellularLocation>
        <location evidence="4 6">Cytoplasm</location>
    </subcellularLocation>
</comment>
<dbReference type="AlphaFoldDB" id="A0A3N5ASS7"/>
<keyword evidence="2 4" id="KW-0396">Initiation factor</keyword>
<comment type="subunit">
    <text evidence="4 6">Monomer.</text>
</comment>
<dbReference type="InterPro" id="IPR036787">
    <property type="entry name" value="T_IF-3_N_sf"/>
</dbReference>
<dbReference type="PROSITE" id="PS00938">
    <property type="entry name" value="IF3"/>
    <property type="match status" value="1"/>
</dbReference>
<comment type="function">
    <text evidence="4 6">IF-3 binds to the 30S ribosomal subunit and shifts the equilibrium between 70S ribosomes and their 50S and 30S subunits in favor of the free subunits, thus enhancing the availability of 30S subunits on which protein synthesis initiation begins.</text>
</comment>
<dbReference type="RefSeq" id="WP_342780952.1">
    <property type="nucleotide sequence ID" value="NZ_RKRE01000002.1"/>
</dbReference>
<dbReference type="InterPro" id="IPR019814">
    <property type="entry name" value="Translation_initiation_fac_3_N"/>
</dbReference>
<comment type="caution">
    <text evidence="10">The sequence shown here is derived from an EMBL/GenBank/DDBJ whole genome shotgun (WGS) entry which is preliminary data.</text>
</comment>
<evidence type="ECO:0000256" key="4">
    <source>
        <dbReference type="HAMAP-Rule" id="MF_00080"/>
    </source>
</evidence>
<protein>
    <recommendedName>
        <fullName evidence="4 5">Translation initiation factor IF-3</fullName>
    </recommendedName>
</protein>
<dbReference type="GO" id="GO:0003743">
    <property type="term" value="F:translation initiation factor activity"/>
    <property type="evidence" value="ECO:0007669"/>
    <property type="project" value="UniProtKB-UniRule"/>
</dbReference>
<evidence type="ECO:0000256" key="5">
    <source>
        <dbReference type="NCBIfam" id="TIGR00168"/>
    </source>
</evidence>
<reference evidence="10 11" key="1">
    <citation type="submission" date="2018-11" db="EMBL/GenBank/DDBJ databases">
        <title>Genomic Encyclopedia of Type Strains, Phase IV (KMG-IV): sequencing the most valuable type-strain genomes for metagenomic binning, comparative biology and taxonomic classification.</title>
        <authorList>
            <person name="Goeker M."/>
        </authorList>
    </citation>
    <scope>NUCLEOTIDE SEQUENCE [LARGE SCALE GENOMIC DNA]</scope>
    <source>
        <strain evidence="10 11">DSM 102936</strain>
    </source>
</reference>
<dbReference type="GO" id="GO:0016020">
    <property type="term" value="C:membrane"/>
    <property type="evidence" value="ECO:0007669"/>
    <property type="project" value="TreeGrafter"/>
</dbReference>
<evidence type="ECO:0000259" key="8">
    <source>
        <dbReference type="Pfam" id="PF00707"/>
    </source>
</evidence>
<accession>A0A3N5ASS7</accession>
<comment type="similarity">
    <text evidence="1 4 6">Belongs to the IF-3 family.</text>
</comment>
<dbReference type="SUPFAM" id="SSF54364">
    <property type="entry name" value="Translation initiation factor IF3, N-terminal domain"/>
    <property type="match status" value="1"/>
</dbReference>
<evidence type="ECO:0000313" key="11">
    <source>
        <dbReference type="Proteomes" id="UP000282654"/>
    </source>
</evidence>
<name>A0A3N5ASS7_9THEO</name>
<dbReference type="SUPFAM" id="SSF55200">
    <property type="entry name" value="Translation initiation factor IF3, C-terminal domain"/>
    <property type="match status" value="1"/>
</dbReference>
<evidence type="ECO:0000256" key="6">
    <source>
        <dbReference type="RuleBase" id="RU000646"/>
    </source>
</evidence>